<protein>
    <submittedName>
        <fullName evidence="1">Uncharacterized protein</fullName>
    </submittedName>
</protein>
<evidence type="ECO:0000313" key="2">
    <source>
        <dbReference type="Proteomes" id="UP001176940"/>
    </source>
</evidence>
<comment type="caution">
    <text evidence="1">The sequence shown here is derived from an EMBL/GenBank/DDBJ whole genome shotgun (WGS) entry which is preliminary data.</text>
</comment>
<name>A0ABN9MGV5_9NEOB</name>
<proteinExistence type="predicted"/>
<organism evidence="1 2">
    <name type="scientific">Ranitomeya imitator</name>
    <name type="common">mimic poison frog</name>
    <dbReference type="NCBI Taxonomy" id="111125"/>
    <lineage>
        <taxon>Eukaryota</taxon>
        <taxon>Metazoa</taxon>
        <taxon>Chordata</taxon>
        <taxon>Craniata</taxon>
        <taxon>Vertebrata</taxon>
        <taxon>Euteleostomi</taxon>
        <taxon>Amphibia</taxon>
        <taxon>Batrachia</taxon>
        <taxon>Anura</taxon>
        <taxon>Neobatrachia</taxon>
        <taxon>Hyloidea</taxon>
        <taxon>Dendrobatidae</taxon>
        <taxon>Dendrobatinae</taxon>
        <taxon>Ranitomeya</taxon>
    </lineage>
</organism>
<dbReference type="EMBL" id="CAUEEQ010070846">
    <property type="protein sequence ID" value="CAJ0965959.1"/>
    <property type="molecule type" value="Genomic_DNA"/>
</dbReference>
<keyword evidence="2" id="KW-1185">Reference proteome</keyword>
<gene>
    <name evidence="1" type="ORF">RIMI_LOCUS20793389</name>
</gene>
<sequence length="102" mass="10986">MTSDAGDMHAAADVSCQPQIGWRLLTIDVRAQARTSIALNSCSANKGPVLPAAAGSKTVTRSQSINNDVNSTVRLTRQEQRIRRHTLTSGIDYNTVTSSVHH</sequence>
<accession>A0ABN9MGV5</accession>
<evidence type="ECO:0000313" key="1">
    <source>
        <dbReference type="EMBL" id="CAJ0965959.1"/>
    </source>
</evidence>
<dbReference type="Proteomes" id="UP001176940">
    <property type="component" value="Unassembled WGS sequence"/>
</dbReference>
<reference evidence="1" key="1">
    <citation type="submission" date="2023-07" db="EMBL/GenBank/DDBJ databases">
        <authorList>
            <person name="Stuckert A."/>
        </authorList>
    </citation>
    <scope>NUCLEOTIDE SEQUENCE</scope>
</reference>